<protein>
    <recommendedName>
        <fullName evidence="11">Na(+)/H(+) antiporter NhaA</fullName>
    </recommendedName>
    <alternativeName>
        <fullName evidence="11">Sodium/proton antiporter NhaA</fullName>
    </alternativeName>
</protein>
<evidence type="ECO:0000256" key="7">
    <source>
        <dbReference type="ARBA" id="ARBA00023053"/>
    </source>
</evidence>
<evidence type="ECO:0000256" key="4">
    <source>
        <dbReference type="ARBA" id="ARBA00022475"/>
    </source>
</evidence>
<dbReference type="Gene3D" id="1.20.1530.10">
    <property type="entry name" value="Na+/H+ antiporter like domain"/>
    <property type="match status" value="1"/>
</dbReference>
<keyword evidence="9 11" id="KW-0472">Membrane</keyword>
<comment type="caution">
    <text evidence="13">The sequence shown here is derived from an EMBL/GenBank/DDBJ whole genome shotgun (WGS) entry which is preliminary data.</text>
</comment>
<feature type="transmembrane region" description="Helical" evidence="11">
    <location>
        <begin position="28"/>
        <end position="50"/>
    </location>
</feature>
<proteinExistence type="inferred from homology"/>
<keyword evidence="5 11" id="KW-0812">Transmembrane</keyword>
<dbReference type="InterPro" id="IPR023171">
    <property type="entry name" value="Na/H_antiporter_dom_sf"/>
</dbReference>
<keyword evidence="14" id="KW-1185">Reference proteome</keyword>
<evidence type="ECO:0000313" key="14">
    <source>
        <dbReference type="Proteomes" id="UP001201873"/>
    </source>
</evidence>
<feature type="transmembrane region" description="Helical" evidence="11">
    <location>
        <begin position="113"/>
        <end position="135"/>
    </location>
</feature>
<feature type="transmembrane region" description="Helical" evidence="11">
    <location>
        <begin position="200"/>
        <end position="220"/>
    </location>
</feature>
<feature type="transmembrane region" description="Helical" evidence="11">
    <location>
        <begin position="309"/>
        <end position="327"/>
    </location>
</feature>
<keyword evidence="4 11" id="KW-1003">Cell membrane</keyword>
<keyword evidence="3 11" id="KW-0050">Antiport</keyword>
<evidence type="ECO:0000256" key="11">
    <source>
        <dbReference type="HAMAP-Rule" id="MF_01844"/>
    </source>
</evidence>
<feature type="transmembrane region" description="Helical" evidence="11">
    <location>
        <begin position="383"/>
        <end position="402"/>
    </location>
</feature>
<dbReference type="Pfam" id="PF06965">
    <property type="entry name" value="Na_H_antiport_1"/>
    <property type="match status" value="1"/>
</dbReference>
<evidence type="ECO:0000256" key="12">
    <source>
        <dbReference type="SAM" id="MobiDB-lite"/>
    </source>
</evidence>
<evidence type="ECO:0000256" key="3">
    <source>
        <dbReference type="ARBA" id="ARBA00022449"/>
    </source>
</evidence>
<feature type="transmembrane region" description="Helical" evidence="11">
    <location>
        <begin position="147"/>
        <end position="166"/>
    </location>
</feature>
<sequence>MTAPTAPPRPGPALRIRLPQVAPSMREFLATEAGGAVLLLVAAVIALIWANSPWSHGYEALWTATAQVRLGDADLTLSLHHWVNDGAMALFFTVVGLEISREFTAGELRDRRIAAVPALGAIGGLTLPAVIYLLFNSSGPAAHGWGIPMSTDTAFVIGILALFGPACPDRLRLFLLTLAIVDDIGAITVVGIFYTEHVRFGALALAGGLVLVMLVLRWLGVWRLLPYALVAVVLWGAIHASGVHATLAGVITGLLIPAVPPRPDQAAQVPVYVRALAEESNAARASLAVIAAKATVSANERLQRVLHPFSAFVVVPLFGLANAGVHLDEHTLRAAAASPVTWGVTLALVLGNAVGITVASLAAMRTGLGQLPGQVRYGHLVGAATLAGIGFTISLFITELAFTDTELRDQAKIGILAGSFGAAVLGTILLRTLGERMPLCSPLTDEPVPTLPPRPWRPPTPFLPPLPPPASTQPPAST</sequence>
<gene>
    <name evidence="11 13" type="primary">nhaA</name>
    <name evidence="13" type="ORF">MXD59_05620</name>
</gene>
<evidence type="ECO:0000313" key="13">
    <source>
        <dbReference type="EMBL" id="MCK9875263.1"/>
    </source>
</evidence>
<organism evidence="13 14">
    <name type="scientific">Frankia umida</name>
    <dbReference type="NCBI Taxonomy" id="573489"/>
    <lineage>
        <taxon>Bacteria</taxon>
        <taxon>Bacillati</taxon>
        <taxon>Actinomycetota</taxon>
        <taxon>Actinomycetes</taxon>
        <taxon>Frankiales</taxon>
        <taxon>Frankiaceae</taxon>
        <taxon>Frankia</taxon>
    </lineage>
</organism>
<evidence type="ECO:0000256" key="2">
    <source>
        <dbReference type="ARBA" id="ARBA00022448"/>
    </source>
</evidence>
<dbReference type="PANTHER" id="PTHR30341:SF0">
    <property type="entry name" value="NA(+)_H(+) ANTIPORTER NHAA"/>
    <property type="match status" value="1"/>
</dbReference>
<dbReference type="InterPro" id="IPR004670">
    <property type="entry name" value="NhaA"/>
</dbReference>
<keyword evidence="8 11" id="KW-0406">Ion transport</keyword>
<evidence type="ECO:0000256" key="5">
    <source>
        <dbReference type="ARBA" id="ARBA00022692"/>
    </source>
</evidence>
<feature type="compositionally biased region" description="Pro residues" evidence="12">
    <location>
        <begin position="449"/>
        <end position="478"/>
    </location>
</feature>
<accession>A0ABT0JUN6</accession>
<evidence type="ECO:0000256" key="6">
    <source>
        <dbReference type="ARBA" id="ARBA00022989"/>
    </source>
</evidence>
<dbReference type="NCBIfam" id="TIGR00773">
    <property type="entry name" value="NhaA"/>
    <property type="match status" value="1"/>
</dbReference>
<evidence type="ECO:0000256" key="9">
    <source>
        <dbReference type="ARBA" id="ARBA00023136"/>
    </source>
</evidence>
<comment type="subcellular location">
    <subcellularLocation>
        <location evidence="1">Cell inner membrane</location>
        <topology evidence="1">Multi-pass membrane protein</topology>
    </subcellularLocation>
    <subcellularLocation>
        <location evidence="11">Cell membrane</location>
        <topology evidence="11">Multi-pass membrane protein</topology>
    </subcellularLocation>
</comment>
<feature type="transmembrane region" description="Helical" evidence="11">
    <location>
        <begin position="339"/>
        <end position="363"/>
    </location>
</feature>
<comment type="catalytic activity">
    <reaction evidence="11">
        <text>Na(+)(in) + 2 H(+)(out) = Na(+)(out) + 2 H(+)(in)</text>
        <dbReference type="Rhea" id="RHEA:29251"/>
        <dbReference type="ChEBI" id="CHEBI:15378"/>
        <dbReference type="ChEBI" id="CHEBI:29101"/>
    </reaction>
</comment>
<evidence type="ECO:0000256" key="10">
    <source>
        <dbReference type="ARBA" id="ARBA00023201"/>
    </source>
</evidence>
<dbReference type="EMBL" id="JALKFT010000004">
    <property type="protein sequence ID" value="MCK9875263.1"/>
    <property type="molecule type" value="Genomic_DNA"/>
</dbReference>
<name>A0ABT0JUN6_9ACTN</name>
<evidence type="ECO:0000256" key="1">
    <source>
        <dbReference type="ARBA" id="ARBA00004429"/>
    </source>
</evidence>
<comment type="function">
    <text evidence="11">Na(+)/H(+) antiporter that extrudes sodium in exchange for external protons.</text>
</comment>
<evidence type="ECO:0000256" key="8">
    <source>
        <dbReference type="ARBA" id="ARBA00023065"/>
    </source>
</evidence>
<comment type="similarity">
    <text evidence="11">Belongs to the NhaA Na(+)/H(+) (TC 2.A.33) antiporter family.</text>
</comment>
<dbReference type="PANTHER" id="PTHR30341">
    <property type="entry name" value="SODIUM ION/PROTON ANTIPORTER NHAA-RELATED"/>
    <property type="match status" value="1"/>
</dbReference>
<feature type="transmembrane region" description="Helical" evidence="11">
    <location>
        <begin position="414"/>
        <end position="434"/>
    </location>
</feature>
<feature type="region of interest" description="Disordered" evidence="12">
    <location>
        <begin position="444"/>
        <end position="478"/>
    </location>
</feature>
<keyword evidence="10 11" id="KW-0739">Sodium transport</keyword>
<reference evidence="13 14" key="1">
    <citation type="submission" date="2022-04" db="EMBL/GenBank/DDBJ databases">
        <title>Genome diversity in the genus Frankia.</title>
        <authorList>
            <person name="Carlos-Shanley C."/>
            <person name="Hahn D."/>
        </authorList>
    </citation>
    <scope>NUCLEOTIDE SEQUENCE [LARGE SCALE GENOMIC DNA]</scope>
    <source>
        <strain evidence="13 14">Ag45/Mut15</strain>
    </source>
</reference>
<keyword evidence="6 11" id="KW-1133">Transmembrane helix</keyword>
<feature type="transmembrane region" description="Helical" evidence="11">
    <location>
        <begin position="227"/>
        <end position="256"/>
    </location>
</feature>
<keyword evidence="2 11" id="KW-0813">Transport</keyword>
<dbReference type="Proteomes" id="UP001201873">
    <property type="component" value="Unassembled WGS sequence"/>
</dbReference>
<feature type="transmembrane region" description="Helical" evidence="11">
    <location>
        <begin position="173"/>
        <end position="194"/>
    </location>
</feature>
<dbReference type="HAMAP" id="MF_01844">
    <property type="entry name" value="NhaA"/>
    <property type="match status" value="1"/>
</dbReference>
<keyword evidence="7 11" id="KW-0915">Sodium</keyword>